<reference evidence="3" key="1">
    <citation type="journal article" date="2019" name="Int. J. Syst. Evol. Microbiol.">
        <title>The Global Catalogue of Microorganisms (GCM) 10K type strain sequencing project: providing services to taxonomists for standard genome sequencing and annotation.</title>
        <authorList>
            <consortium name="The Broad Institute Genomics Platform"/>
            <consortium name="The Broad Institute Genome Sequencing Center for Infectious Disease"/>
            <person name="Wu L."/>
            <person name="Ma J."/>
        </authorList>
    </citation>
    <scope>NUCLEOTIDE SEQUENCE [LARGE SCALE GENOMIC DNA]</scope>
    <source>
        <strain evidence="3">CCM 8604</strain>
    </source>
</reference>
<keyword evidence="3" id="KW-1185">Reference proteome</keyword>
<evidence type="ECO:0000313" key="2">
    <source>
        <dbReference type="EMBL" id="MFD0705600.1"/>
    </source>
</evidence>
<feature type="signal peptide" evidence="1">
    <location>
        <begin position="1"/>
        <end position="22"/>
    </location>
</feature>
<organism evidence="2 3">
    <name type="scientific">Alloscardovia venturai</name>
    <dbReference type="NCBI Taxonomy" id="1769421"/>
    <lineage>
        <taxon>Bacteria</taxon>
        <taxon>Bacillati</taxon>
        <taxon>Actinomycetota</taxon>
        <taxon>Actinomycetes</taxon>
        <taxon>Bifidobacteriales</taxon>
        <taxon>Bifidobacteriaceae</taxon>
        <taxon>Alloscardovia</taxon>
    </lineage>
</organism>
<proteinExistence type="predicted"/>
<feature type="chain" id="PRO_5046400447" evidence="1">
    <location>
        <begin position="23"/>
        <end position="68"/>
    </location>
</feature>
<sequence>MNTKRKTFKVVLASLVSTALLAVSFTAGIHSASAQVVCQNWVRGKSCTDLSTPPKCFAVKHNLWACNK</sequence>
<dbReference type="EMBL" id="JBHTHQ010000024">
    <property type="protein sequence ID" value="MFD0705600.1"/>
    <property type="molecule type" value="Genomic_DNA"/>
</dbReference>
<evidence type="ECO:0000256" key="1">
    <source>
        <dbReference type="SAM" id="SignalP"/>
    </source>
</evidence>
<comment type="caution">
    <text evidence="2">The sequence shown here is derived from an EMBL/GenBank/DDBJ whole genome shotgun (WGS) entry which is preliminary data.</text>
</comment>
<dbReference type="Proteomes" id="UP001597036">
    <property type="component" value="Unassembled WGS sequence"/>
</dbReference>
<evidence type="ECO:0000313" key="3">
    <source>
        <dbReference type="Proteomes" id="UP001597036"/>
    </source>
</evidence>
<dbReference type="RefSeq" id="WP_377939346.1">
    <property type="nucleotide sequence ID" value="NZ_JBHTHQ010000024.1"/>
</dbReference>
<protein>
    <submittedName>
        <fullName evidence="2">Uncharacterized protein</fullName>
    </submittedName>
</protein>
<name>A0ABW2Y5S3_9BIFI</name>
<gene>
    <name evidence="2" type="ORF">ACFQY8_07575</name>
</gene>
<keyword evidence="1" id="KW-0732">Signal</keyword>
<accession>A0ABW2Y5S3</accession>